<dbReference type="GO" id="GO:0004035">
    <property type="term" value="F:alkaline phosphatase activity"/>
    <property type="evidence" value="ECO:0007669"/>
    <property type="project" value="TreeGrafter"/>
</dbReference>
<feature type="binding site" evidence="3">
    <location>
        <position position="420"/>
    </location>
    <ligand>
        <name>Zn(2+)</name>
        <dbReference type="ChEBI" id="CHEBI:29105"/>
        <label>2</label>
    </ligand>
</feature>
<comment type="cofactor">
    <cofactor evidence="3">
        <name>Zn(2+)</name>
        <dbReference type="ChEBI" id="CHEBI:29105"/>
    </cofactor>
    <text evidence="3">Binds 2 Zn(2+) ions.</text>
</comment>
<evidence type="ECO:0000256" key="4">
    <source>
        <dbReference type="RuleBase" id="RU003946"/>
    </source>
</evidence>
<accession>A0A844BSI6</accession>
<dbReference type="SMART" id="SM00098">
    <property type="entry name" value="alkPPc"/>
    <property type="match status" value="1"/>
</dbReference>
<feature type="active site" description="Phosphoserine intermediate" evidence="2">
    <location>
        <position position="165"/>
    </location>
</feature>
<dbReference type="InterPro" id="IPR001952">
    <property type="entry name" value="Alkaline_phosphatase"/>
</dbReference>
<dbReference type="CDD" id="cd16012">
    <property type="entry name" value="ALP"/>
    <property type="match status" value="1"/>
</dbReference>
<keyword evidence="3" id="KW-0479">Metal-binding</keyword>
<evidence type="ECO:0000256" key="2">
    <source>
        <dbReference type="PIRSR" id="PIRSR601952-1"/>
    </source>
</evidence>
<keyword evidence="6" id="KW-1185">Reference proteome</keyword>
<feature type="binding site" evidence="3">
    <location>
        <position position="379"/>
    </location>
    <ligand>
        <name>Zn(2+)</name>
        <dbReference type="ChEBI" id="CHEBI:29105"/>
        <label>2</label>
    </ligand>
</feature>
<comment type="cofactor">
    <cofactor evidence="3">
        <name>Mg(2+)</name>
        <dbReference type="ChEBI" id="CHEBI:18420"/>
    </cofactor>
    <text evidence="3">Binds 1 Mg(2+) ion.</text>
</comment>
<dbReference type="PRINTS" id="PR00113">
    <property type="entry name" value="ALKPHPHTASE"/>
</dbReference>
<comment type="caution">
    <text evidence="5">The sequence shown here is derived from an EMBL/GenBank/DDBJ whole genome shotgun (WGS) entry which is preliminary data.</text>
</comment>
<proteinExistence type="inferred from homology"/>
<protein>
    <submittedName>
        <fullName evidence="5">Alkaline phosphatase</fullName>
    </submittedName>
</protein>
<evidence type="ECO:0000256" key="3">
    <source>
        <dbReference type="PIRSR" id="PIRSR601952-2"/>
    </source>
</evidence>
<feature type="binding site" evidence="3">
    <location>
        <position position="218"/>
    </location>
    <ligand>
        <name>Mg(2+)</name>
        <dbReference type="ChEBI" id="CHEBI:18420"/>
    </ligand>
</feature>
<evidence type="ECO:0000256" key="1">
    <source>
        <dbReference type="ARBA" id="ARBA00022553"/>
    </source>
</evidence>
<feature type="binding site" evidence="3">
    <location>
        <position position="421"/>
    </location>
    <ligand>
        <name>Zn(2+)</name>
        <dbReference type="ChEBI" id="CHEBI:29105"/>
        <label>2</label>
    </ligand>
</feature>
<feature type="binding site" evidence="3">
    <location>
        <position position="216"/>
    </location>
    <ligand>
        <name>Mg(2+)</name>
        <dbReference type="ChEBI" id="CHEBI:18420"/>
    </ligand>
</feature>
<dbReference type="Gene3D" id="3.40.720.10">
    <property type="entry name" value="Alkaline Phosphatase, subunit A"/>
    <property type="match status" value="1"/>
</dbReference>
<gene>
    <name evidence="5" type="ORF">GH815_18180</name>
</gene>
<sequence length="521" mass="54667">MPPAIDLDPLCHPANPAVGTRRLGAALRRFQFLCLSAMAAALATVAPAEEAASGAPVSVILFISDGASYETWNMAGYWARGERDGAPWSDWPVRLGMTTFPLNTATMPTMDDVARKGYDPALAWSAEAVAPDETIFAPVFPGAPAMVYPSPVAGYRWVRQGFTDSAAGGTALATGVKTFNNAIAVDNFGLPLAIVTEDAKRAGLSTGVVTSVPFNHATPAAFGANSLIRDDNHGIAHQMIFGYRLDVIAGAGNPAFDESGRRREMLDFTWVSAEDWTTLLTGAAPRALFQSAEEVAALAEGTLAAPERWIAVPEVGATLQMLRDPMVVGEDAANPSGAAFIPGLPDLATLTRAALNSVGQNPEGFFLMVEGGAVDWAAHLNATGLLIEEQLDFEAAVAATLDWLDAEGRLDSTLLIVATDHGNGLPLGPDSDSVPWQPVPNQGPGVLPELRWHANDHTNEVTRLWATGPGAECLTGLVTGVDPGLRDIVGHNDDGRFIDNTAIAPVIRAAIAGSPCPEPGE</sequence>
<dbReference type="Proteomes" id="UP000466730">
    <property type="component" value="Unassembled WGS sequence"/>
</dbReference>
<dbReference type="SUPFAM" id="SSF53649">
    <property type="entry name" value="Alkaline phosphatase-like"/>
    <property type="match status" value="1"/>
</dbReference>
<dbReference type="GO" id="GO:0046872">
    <property type="term" value="F:metal ion binding"/>
    <property type="evidence" value="ECO:0007669"/>
    <property type="project" value="UniProtKB-KW"/>
</dbReference>
<feature type="binding site" evidence="3">
    <location>
        <position position="375"/>
    </location>
    <ligand>
        <name>Zn(2+)</name>
        <dbReference type="ChEBI" id="CHEBI:29105"/>
        <label>2</label>
    </ligand>
</feature>
<feature type="binding site" evidence="3">
    <location>
        <position position="370"/>
    </location>
    <ligand>
        <name>Mg(2+)</name>
        <dbReference type="ChEBI" id="CHEBI:18420"/>
    </ligand>
</feature>
<evidence type="ECO:0000313" key="6">
    <source>
        <dbReference type="Proteomes" id="UP000466730"/>
    </source>
</evidence>
<keyword evidence="3" id="KW-0460">Magnesium</keyword>
<name>A0A844BSI6_9RHOB</name>
<dbReference type="AlphaFoldDB" id="A0A844BSI6"/>
<dbReference type="PANTHER" id="PTHR11596">
    <property type="entry name" value="ALKALINE PHOSPHATASE"/>
    <property type="match status" value="1"/>
</dbReference>
<comment type="similarity">
    <text evidence="4">Belongs to the alkaline phosphatase family.</text>
</comment>
<organism evidence="5 6">
    <name type="scientific">Rhodovulum strictum</name>
    <dbReference type="NCBI Taxonomy" id="58314"/>
    <lineage>
        <taxon>Bacteria</taxon>
        <taxon>Pseudomonadati</taxon>
        <taxon>Pseudomonadota</taxon>
        <taxon>Alphaproteobacteria</taxon>
        <taxon>Rhodobacterales</taxon>
        <taxon>Paracoccaceae</taxon>
        <taxon>Rhodovulum</taxon>
    </lineage>
</organism>
<dbReference type="InterPro" id="IPR017850">
    <property type="entry name" value="Alkaline_phosphatase_core_sf"/>
</dbReference>
<reference evidence="5 6" key="1">
    <citation type="submission" date="2019-11" db="EMBL/GenBank/DDBJ databases">
        <title>Draft Whole-Genome sequence of the marine photosynthetic bacterium Rhodovulum strictum DSM 11289.</title>
        <authorList>
            <person name="Kyndt J.A."/>
            <person name="Meyer T.E."/>
        </authorList>
    </citation>
    <scope>NUCLEOTIDE SEQUENCE [LARGE SCALE GENOMIC DNA]</scope>
    <source>
        <strain evidence="5 6">DSM 11289</strain>
    </source>
</reference>
<dbReference type="PANTHER" id="PTHR11596:SF5">
    <property type="entry name" value="ALKALINE PHOSPHATASE"/>
    <property type="match status" value="1"/>
</dbReference>
<dbReference type="RefSeq" id="WP_153750150.1">
    <property type="nucleotide sequence ID" value="NZ_BAAADI010000052.1"/>
</dbReference>
<keyword evidence="1" id="KW-0597">Phosphoprotein</keyword>
<dbReference type="Pfam" id="PF00245">
    <property type="entry name" value="Alk_phosphatase"/>
    <property type="match status" value="2"/>
</dbReference>
<dbReference type="EMBL" id="WJPO01000050">
    <property type="protein sequence ID" value="MRH22897.1"/>
    <property type="molecule type" value="Genomic_DNA"/>
</dbReference>
<evidence type="ECO:0000313" key="5">
    <source>
        <dbReference type="EMBL" id="MRH22897.1"/>
    </source>
</evidence>
<keyword evidence="3" id="KW-0862">Zinc</keyword>
<dbReference type="OrthoDB" id="9794455at2"/>